<dbReference type="PROSITE" id="PS51144">
    <property type="entry name" value="ALPHA_CA_2"/>
    <property type="match status" value="1"/>
</dbReference>
<sequence length="138" mass="15027">PDHWADLEGSYCGGSSQSPININTKDVVVKDFEDWKLSGFSLNDENSGQASSITNNGHSLTVNLDGNYHTSGGGLTTGYKAVQFHFHWGSVDTQGSEHTVDDQMYAAEVSIQGLVATEFTPNGIVRYQPKTPARRLFC</sequence>
<dbReference type="OrthoDB" id="429145at2759"/>
<evidence type="ECO:0000256" key="3">
    <source>
        <dbReference type="ARBA" id="ARBA00022723"/>
    </source>
</evidence>
<keyword evidence="9" id="KW-1185">Reference proteome</keyword>
<comment type="caution">
    <text evidence="8">The sequence shown here is derived from an EMBL/GenBank/DDBJ whole genome shotgun (WGS) entry which is preliminary data.</text>
</comment>
<dbReference type="EC" id="4.2.1.1" evidence="2"/>
<dbReference type="Proteomes" id="UP000230750">
    <property type="component" value="Unassembled WGS sequence"/>
</dbReference>
<dbReference type="EMBL" id="MRZV01002787">
    <property type="protein sequence ID" value="PIK33028.1"/>
    <property type="molecule type" value="Genomic_DNA"/>
</dbReference>
<evidence type="ECO:0000256" key="5">
    <source>
        <dbReference type="ARBA" id="ARBA00023239"/>
    </source>
</evidence>
<dbReference type="AlphaFoldDB" id="A0A2G8JBA2"/>
<dbReference type="STRING" id="307972.A0A2G8JBA2"/>
<dbReference type="InterPro" id="IPR023561">
    <property type="entry name" value="Carbonic_anhydrase_a-class"/>
</dbReference>
<organism evidence="8 9">
    <name type="scientific">Stichopus japonicus</name>
    <name type="common">Sea cucumber</name>
    <dbReference type="NCBI Taxonomy" id="307972"/>
    <lineage>
        <taxon>Eukaryota</taxon>
        <taxon>Metazoa</taxon>
        <taxon>Echinodermata</taxon>
        <taxon>Eleutherozoa</taxon>
        <taxon>Echinozoa</taxon>
        <taxon>Holothuroidea</taxon>
        <taxon>Aspidochirotacea</taxon>
        <taxon>Aspidochirotida</taxon>
        <taxon>Stichopodidae</taxon>
        <taxon>Apostichopus</taxon>
    </lineage>
</organism>
<feature type="non-terminal residue" evidence="8">
    <location>
        <position position="1"/>
    </location>
</feature>
<comment type="catalytic activity">
    <reaction evidence="6">
        <text>hydrogencarbonate + H(+) = CO2 + H2O</text>
        <dbReference type="Rhea" id="RHEA:10748"/>
        <dbReference type="ChEBI" id="CHEBI:15377"/>
        <dbReference type="ChEBI" id="CHEBI:15378"/>
        <dbReference type="ChEBI" id="CHEBI:16526"/>
        <dbReference type="ChEBI" id="CHEBI:17544"/>
        <dbReference type="EC" id="4.2.1.1"/>
    </reaction>
</comment>
<dbReference type="PANTHER" id="PTHR18952">
    <property type="entry name" value="CARBONIC ANHYDRASE"/>
    <property type="match status" value="1"/>
</dbReference>
<evidence type="ECO:0000256" key="2">
    <source>
        <dbReference type="ARBA" id="ARBA00012925"/>
    </source>
</evidence>
<dbReference type="GO" id="GO:0008270">
    <property type="term" value="F:zinc ion binding"/>
    <property type="evidence" value="ECO:0007669"/>
    <property type="project" value="InterPro"/>
</dbReference>
<accession>A0A2G8JBA2</accession>
<dbReference type="InterPro" id="IPR036398">
    <property type="entry name" value="CA_dom_sf"/>
</dbReference>
<proteinExistence type="inferred from homology"/>
<feature type="domain" description="Alpha-carbonic anhydrase" evidence="7">
    <location>
        <begin position="1"/>
        <end position="138"/>
    </location>
</feature>
<dbReference type="PANTHER" id="PTHR18952:SF265">
    <property type="entry name" value="CARBONIC ANHYDRASE"/>
    <property type="match status" value="1"/>
</dbReference>
<reference evidence="8 9" key="1">
    <citation type="journal article" date="2017" name="PLoS Biol.">
        <title>The sea cucumber genome provides insights into morphological evolution and visceral regeneration.</title>
        <authorList>
            <person name="Zhang X."/>
            <person name="Sun L."/>
            <person name="Yuan J."/>
            <person name="Sun Y."/>
            <person name="Gao Y."/>
            <person name="Zhang L."/>
            <person name="Li S."/>
            <person name="Dai H."/>
            <person name="Hamel J.F."/>
            <person name="Liu C."/>
            <person name="Yu Y."/>
            <person name="Liu S."/>
            <person name="Lin W."/>
            <person name="Guo K."/>
            <person name="Jin S."/>
            <person name="Xu P."/>
            <person name="Storey K.B."/>
            <person name="Huan P."/>
            <person name="Zhang T."/>
            <person name="Zhou Y."/>
            <person name="Zhang J."/>
            <person name="Lin C."/>
            <person name="Li X."/>
            <person name="Xing L."/>
            <person name="Huo D."/>
            <person name="Sun M."/>
            <person name="Wang L."/>
            <person name="Mercier A."/>
            <person name="Li F."/>
            <person name="Yang H."/>
            <person name="Xiang J."/>
        </authorList>
    </citation>
    <scope>NUCLEOTIDE SEQUENCE [LARGE SCALE GENOMIC DNA]</scope>
    <source>
        <strain evidence="8">Shaxun</strain>
        <tissue evidence="8">Muscle</tissue>
    </source>
</reference>
<dbReference type="Pfam" id="PF00194">
    <property type="entry name" value="Carb_anhydrase"/>
    <property type="match status" value="1"/>
</dbReference>
<evidence type="ECO:0000256" key="6">
    <source>
        <dbReference type="ARBA" id="ARBA00048348"/>
    </source>
</evidence>
<evidence type="ECO:0000256" key="1">
    <source>
        <dbReference type="ARBA" id="ARBA00010718"/>
    </source>
</evidence>
<keyword evidence="3" id="KW-0479">Metal-binding</keyword>
<dbReference type="InterPro" id="IPR001148">
    <property type="entry name" value="CA_dom"/>
</dbReference>
<dbReference type="Gene3D" id="3.10.200.10">
    <property type="entry name" value="Alpha carbonic anhydrase"/>
    <property type="match status" value="1"/>
</dbReference>
<protein>
    <recommendedName>
        <fullName evidence="2">carbonic anhydrase</fullName>
        <ecNumber evidence="2">4.2.1.1</ecNumber>
    </recommendedName>
</protein>
<evidence type="ECO:0000313" key="8">
    <source>
        <dbReference type="EMBL" id="PIK33028.1"/>
    </source>
</evidence>
<comment type="similarity">
    <text evidence="1">Belongs to the alpha-carbonic anhydrase family.</text>
</comment>
<gene>
    <name evidence="8" type="ORF">BSL78_30160</name>
</gene>
<dbReference type="SUPFAM" id="SSF51069">
    <property type="entry name" value="Carbonic anhydrase"/>
    <property type="match status" value="1"/>
</dbReference>
<evidence type="ECO:0000259" key="7">
    <source>
        <dbReference type="PROSITE" id="PS51144"/>
    </source>
</evidence>
<keyword evidence="4" id="KW-0862">Zinc</keyword>
<dbReference type="GO" id="GO:0005886">
    <property type="term" value="C:plasma membrane"/>
    <property type="evidence" value="ECO:0007669"/>
    <property type="project" value="TreeGrafter"/>
</dbReference>
<dbReference type="SMART" id="SM01057">
    <property type="entry name" value="Carb_anhydrase"/>
    <property type="match status" value="1"/>
</dbReference>
<evidence type="ECO:0000256" key="4">
    <source>
        <dbReference type="ARBA" id="ARBA00022833"/>
    </source>
</evidence>
<evidence type="ECO:0000313" key="9">
    <source>
        <dbReference type="Proteomes" id="UP000230750"/>
    </source>
</evidence>
<dbReference type="GO" id="GO:0004089">
    <property type="term" value="F:carbonate dehydratase activity"/>
    <property type="evidence" value="ECO:0007669"/>
    <property type="project" value="UniProtKB-EC"/>
</dbReference>
<keyword evidence="5" id="KW-0456">Lyase</keyword>
<name>A0A2G8JBA2_STIJA</name>